<feature type="transmembrane region" description="Helical" evidence="1">
    <location>
        <begin position="104"/>
        <end position="121"/>
    </location>
</feature>
<keyword evidence="3" id="KW-1185">Reference proteome</keyword>
<keyword evidence="1" id="KW-0472">Membrane</keyword>
<comment type="caution">
    <text evidence="2">The sequence shown here is derived from an EMBL/GenBank/DDBJ whole genome shotgun (WGS) entry which is preliminary data.</text>
</comment>
<proteinExistence type="predicted"/>
<protein>
    <submittedName>
        <fullName evidence="2">Uncharacterized protein</fullName>
    </submittedName>
</protein>
<feature type="transmembrane region" description="Helical" evidence="1">
    <location>
        <begin position="36"/>
        <end position="57"/>
    </location>
</feature>
<evidence type="ECO:0000313" key="3">
    <source>
        <dbReference type="Proteomes" id="UP001501821"/>
    </source>
</evidence>
<evidence type="ECO:0000313" key="2">
    <source>
        <dbReference type="EMBL" id="GAA3805756.1"/>
    </source>
</evidence>
<dbReference type="Proteomes" id="UP001501821">
    <property type="component" value="Unassembled WGS sequence"/>
</dbReference>
<gene>
    <name evidence="2" type="ORF">GCM10022242_06060</name>
</gene>
<keyword evidence="1" id="KW-1133">Transmembrane helix</keyword>
<reference evidence="3" key="1">
    <citation type="journal article" date="2019" name="Int. J. Syst. Evol. Microbiol.">
        <title>The Global Catalogue of Microorganisms (GCM) 10K type strain sequencing project: providing services to taxonomists for standard genome sequencing and annotation.</title>
        <authorList>
            <consortium name="The Broad Institute Genomics Platform"/>
            <consortium name="The Broad Institute Genome Sequencing Center for Infectious Disease"/>
            <person name="Wu L."/>
            <person name="Ma J."/>
        </authorList>
    </citation>
    <scope>NUCLEOTIDE SEQUENCE [LARGE SCALE GENOMIC DNA]</scope>
    <source>
        <strain evidence="3">JCM 16953</strain>
    </source>
</reference>
<evidence type="ECO:0000256" key="1">
    <source>
        <dbReference type="SAM" id="Phobius"/>
    </source>
</evidence>
<keyword evidence="1" id="KW-0812">Transmembrane</keyword>
<name>A0ABP7HZ51_9ACTN</name>
<sequence>MATDGEVQRQVTGVEGSKSSERVLTVARVRGVVARVLWTVCLVLALVLAIAAFSYALDANQNNGLVKFFQELADRIDMGWFDLDNPVKDFRSKGDPNGEVKNALFNYGIAAVLYLIVGRVLERIIRP</sequence>
<dbReference type="RefSeq" id="WP_344772325.1">
    <property type="nucleotide sequence ID" value="NZ_BAABAH010000002.1"/>
</dbReference>
<accession>A0ABP7HZ51</accession>
<dbReference type="EMBL" id="BAABAH010000002">
    <property type="protein sequence ID" value="GAA3805756.1"/>
    <property type="molecule type" value="Genomic_DNA"/>
</dbReference>
<organism evidence="2 3">
    <name type="scientific">Nocardioides panacisoli</name>
    <dbReference type="NCBI Taxonomy" id="627624"/>
    <lineage>
        <taxon>Bacteria</taxon>
        <taxon>Bacillati</taxon>
        <taxon>Actinomycetota</taxon>
        <taxon>Actinomycetes</taxon>
        <taxon>Propionibacteriales</taxon>
        <taxon>Nocardioidaceae</taxon>
        <taxon>Nocardioides</taxon>
    </lineage>
</organism>